<dbReference type="Pfam" id="PF00850">
    <property type="entry name" value="Hist_deacetyl"/>
    <property type="match status" value="1"/>
</dbReference>
<dbReference type="EMBL" id="UINC01074266">
    <property type="protein sequence ID" value="SVC11278.1"/>
    <property type="molecule type" value="Genomic_DNA"/>
</dbReference>
<protein>
    <recommendedName>
        <fullName evidence="1">Histone deacetylase domain-containing protein</fullName>
    </recommendedName>
</protein>
<feature type="domain" description="Histone deacetylase" evidence="1">
    <location>
        <begin position="22"/>
        <end position="249"/>
    </location>
</feature>
<sequence length="250" mass="28002">MIQTTIYYDECFQDHVSTLDYPECSARVKNIIDLINKEDFNNISIVKPNEVEKSLIYSAHSKDFVDETLKRFPSNDEIVFLDQETPVSSGSLQATMRAAGAGIDAANAIMNKETSNAFCIVRPPGHHACFDRSMGFCVFNNVAIAAHYLINNYDFKNIAIIDFDVHHGNGTQDIFYENSKVHYYSTHQYPLYPGTGDINEVGVGNIVNVPLPAGTASDNYQKIFDEKIMNNLDQQKPDFVIISAGFDAHQ</sequence>
<dbReference type="AlphaFoldDB" id="A0A382JHV1"/>
<evidence type="ECO:0000313" key="2">
    <source>
        <dbReference type="EMBL" id="SVC11278.1"/>
    </source>
</evidence>
<name>A0A382JHV1_9ZZZZ</name>
<feature type="non-terminal residue" evidence="2">
    <location>
        <position position="250"/>
    </location>
</feature>
<proteinExistence type="predicted"/>
<dbReference type="SUPFAM" id="SSF52768">
    <property type="entry name" value="Arginase/deacetylase"/>
    <property type="match status" value="1"/>
</dbReference>
<reference evidence="2" key="1">
    <citation type="submission" date="2018-05" db="EMBL/GenBank/DDBJ databases">
        <authorList>
            <person name="Lanie J.A."/>
            <person name="Ng W.-L."/>
            <person name="Kazmierczak K.M."/>
            <person name="Andrzejewski T.M."/>
            <person name="Davidsen T.M."/>
            <person name="Wayne K.J."/>
            <person name="Tettelin H."/>
            <person name="Glass J.I."/>
            <person name="Rusch D."/>
            <person name="Podicherti R."/>
            <person name="Tsui H.-C.T."/>
            <person name="Winkler M.E."/>
        </authorList>
    </citation>
    <scope>NUCLEOTIDE SEQUENCE</scope>
</reference>
<organism evidence="2">
    <name type="scientific">marine metagenome</name>
    <dbReference type="NCBI Taxonomy" id="408172"/>
    <lineage>
        <taxon>unclassified sequences</taxon>
        <taxon>metagenomes</taxon>
        <taxon>ecological metagenomes</taxon>
    </lineage>
</organism>
<dbReference type="PANTHER" id="PTHR10625">
    <property type="entry name" value="HISTONE DEACETYLASE HDAC1-RELATED"/>
    <property type="match status" value="1"/>
</dbReference>
<dbReference type="GO" id="GO:0040029">
    <property type="term" value="P:epigenetic regulation of gene expression"/>
    <property type="evidence" value="ECO:0007669"/>
    <property type="project" value="TreeGrafter"/>
</dbReference>
<evidence type="ECO:0000259" key="1">
    <source>
        <dbReference type="Pfam" id="PF00850"/>
    </source>
</evidence>
<dbReference type="PRINTS" id="PR01270">
    <property type="entry name" value="HDASUPER"/>
</dbReference>
<gene>
    <name evidence="2" type="ORF">METZ01_LOCUS264132</name>
</gene>
<accession>A0A382JHV1</accession>
<dbReference type="InterPro" id="IPR000286">
    <property type="entry name" value="HDACs"/>
</dbReference>
<dbReference type="PANTHER" id="PTHR10625:SF10">
    <property type="entry name" value="HISTONE DEACETYLASE HDAC1"/>
    <property type="match status" value="1"/>
</dbReference>
<dbReference type="GO" id="GO:0004407">
    <property type="term" value="F:histone deacetylase activity"/>
    <property type="evidence" value="ECO:0007669"/>
    <property type="project" value="TreeGrafter"/>
</dbReference>
<dbReference type="Gene3D" id="3.40.800.20">
    <property type="entry name" value="Histone deacetylase domain"/>
    <property type="match status" value="1"/>
</dbReference>
<dbReference type="InterPro" id="IPR037138">
    <property type="entry name" value="His_deacetylse_dom_sf"/>
</dbReference>
<dbReference type="InterPro" id="IPR023696">
    <property type="entry name" value="Ureohydrolase_dom_sf"/>
</dbReference>
<dbReference type="InterPro" id="IPR023801">
    <property type="entry name" value="His_deacetylse_dom"/>
</dbReference>